<protein>
    <submittedName>
        <fullName evidence="2">Uncharacterized protein</fullName>
    </submittedName>
</protein>
<feature type="region of interest" description="Disordered" evidence="1">
    <location>
        <begin position="1"/>
        <end position="37"/>
    </location>
</feature>
<reference evidence="2 3" key="1">
    <citation type="submission" date="2017-10" db="EMBL/GenBank/DDBJ databases">
        <title>Draft genome of Longibacter Salinarum.</title>
        <authorList>
            <person name="Goh K.M."/>
            <person name="Shamsir M.S."/>
            <person name="Lim S.W."/>
        </authorList>
    </citation>
    <scope>NUCLEOTIDE SEQUENCE [LARGE SCALE GENOMIC DNA]</scope>
    <source>
        <strain evidence="2 3">KCTC 52045</strain>
    </source>
</reference>
<dbReference type="EMBL" id="PDEQ01000001">
    <property type="protein sequence ID" value="PEN14864.1"/>
    <property type="molecule type" value="Genomic_DNA"/>
</dbReference>
<organism evidence="2 3">
    <name type="scientific">Longibacter salinarum</name>
    <dbReference type="NCBI Taxonomy" id="1850348"/>
    <lineage>
        <taxon>Bacteria</taxon>
        <taxon>Pseudomonadati</taxon>
        <taxon>Rhodothermota</taxon>
        <taxon>Rhodothermia</taxon>
        <taxon>Rhodothermales</taxon>
        <taxon>Salisaetaceae</taxon>
        <taxon>Longibacter</taxon>
    </lineage>
</organism>
<comment type="caution">
    <text evidence="2">The sequence shown here is derived from an EMBL/GenBank/DDBJ whole genome shotgun (WGS) entry which is preliminary data.</text>
</comment>
<dbReference type="Proteomes" id="UP000220102">
    <property type="component" value="Unassembled WGS sequence"/>
</dbReference>
<accession>A0A2A8D1W0</accession>
<name>A0A2A8D1W0_9BACT</name>
<evidence type="ECO:0000313" key="2">
    <source>
        <dbReference type="EMBL" id="PEN14864.1"/>
    </source>
</evidence>
<proteinExistence type="predicted"/>
<dbReference type="AlphaFoldDB" id="A0A2A8D1W0"/>
<evidence type="ECO:0000313" key="3">
    <source>
        <dbReference type="Proteomes" id="UP000220102"/>
    </source>
</evidence>
<gene>
    <name evidence="2" type="ORF">CRI94_00790</name>
</gene>
<evidence type="ECO:0000256" key="1">
    <source>
        <dbReference type="SAM" id="MobiDB-lite"/>
    </source>
</evidence>
<sequence length="76" mass="8557">MFPASDVSRDTSVPSTSRRSEAVDQHLRFYSEHSPQPDSVDMATCEVCGNEHHNTFETHIDGEQHIFDSFDNLFGG</sequence>
<keyword evidence="3" id="KW-1185">Reference proteome</keyword>
<feature type="compositionally biased region" description="Basic and acidic residues" evidence="1">
    <location>
        <begin position="18"/>
        <end position="31"/>
    </location>
</feature>